<organism evidence="1 2">
    <name type="scientific">Marinobacterium lutimaris</name>
    <dbReference type="NCBI Taxonomy" id="568106"/>
    <lineage>
        <taxon>Bacteria</taxon>
        <taxon>Pseudomonadati</taxon>
        <taxon>Pseudomonadota</taxon>
        <taxon>Gammaproteobacteria</taxon>
        <taxon>Oceanospirillales</taxon>
        <taxon>Oceanospirillaceae</taxon>
        <taxon>Marinobacterium</taxon>
    </lineage>
</organism>
<dbReference type="OrthoDB" id="1682104at2"/>
<evidence type="ECO:0000313" key="2">
    <source>
        <dbReference type="Proteomes" id="UP000236745"/>
    </source>
</evidence>
<evidence type="ECO:0000313" key="1">
    <source>
        <dbReference type="EMBL" id="SEG88440.1"/>
    </source>
</evidence>
<name>A0A1H6DT83_9GAMM</name>
<sequence length="138" mass="15527">MSKEDWVAASAAGRAAFCPKYLELQKNGSSVSNTAKAARVRGDIEHESFNAQIKSQTADRRCFIASHLYGVNDPRTEALRGFRDAHLMPNRPGRVFVRAYYALSPALVRVCRRFSMVDSITRNAVNWLVAKLSDHKER</sequence>
<proteinExistence type="predicted"/>
<keyword evidence="2" id="KW-1185">Reference proteome</keyword>
<dbReference type="NCBIfam" id="NF041770">
    <property type="entry name" value="CFI_box_CTERM"/>
    <property type="match status" value="1"/>
</dbReference>
<reference evidence="1 2" key="1">
    <citation type="submission" date="2016-10" db="EMBL/GenBank/DDBJ databases">
        <authorList>
            <person name="de Groot N.N."/>
        </authorList>
    </citation>
    <scope>NUCLEOTIDE SEQUENCE [LARGE SCALE GENOMIC DNA]</scope>
    <source>
        <strain evidence="1 2">DSM 22012</strain>
    </source>
</reference>
<dbReference type="AlphaFoldDB" id="A0A1H6DT83"/>
<dbReference type="InterPro" id="IPR049886">
    <property type="entry name" value="CFI_box_CTERM_dom"/>
</dbReference>
<dbReference type="RefSeq" id="WP_104005881.1">
    <property type="nucleotide sequence ID" value="NZ_FNVQ01000009.1"/>
</dbReference>
<dbReference type="EMBL" id="FNVQ01000009">
    <property type="protein sequence ID" value="SEG88440.1"/>
    <property type="molecule type" value="Genomic_DNA"/>
</dbReference>
<dbReference type="Proteomes" id="UP000236745">
    <property type="component" value="Unassembled WGS sequence"/>
</dbReference>
<gene>
    <name evidence="1" type="ORF">SAMN05444390_10982</name>
</gene>
<protein>
    <submittedName>
        <fullName evidence="1">Uncharacterized protein</fullName>
    </submittedName>
</protein>
<accession>A0A1H6DT83</accession>